<feature type="transmembrane region" description="Helical" evidence="1">
    <location>
        <begin position="6"/>
        <end position="25"/>
    </location>
</feature>
<evidence type="ECO:0000256" key="1">
    <source>
        <dbReference type="SAM" id="Phobius"/>
    </source>
</evidence>
<dbReference type="EMBL" id="FIGZ01000040">
    <property type="protein sequence ID" value="CYV22021.1"/>
    <property type="molecule type" value="Genomic_DNA"/>
</dbReference>
<accession>A0A0Z8HRJ8</accession>
<organism evidence="2 3">
    <name type="scientific">Streptococcus suis</name>
    <dbReference type="NCBI Taxonomy" id="1307"/>
    <lineage>
        <taxon>Bacteria</taxon>
        <taxon>Bacillati</taxon>
        <taxon>Bacillota</taxon>
        <taxon>Bacilli</taxon>
        <taxon>Lactobacillales</taxon>
        <taxon>Streptococcaceae</taxon>
        <taxon>Streptococcus</taxon>
    </lineage>
</organism>
<dbReference type="AlphaFoldDB" id="A0A0Z8HRJ8"/>
<evidence type="ECO:0000313" key="2">
    <source>
        <dbReference type="EMBL" id="CYV22021.1"/>
    </source>
</evidence>
<gene>
    <name evidence="2" type="ORF">ERS132406_02102</name>
</gene>
<keyword evidence="1" id="KW-0812">Transmembrane</keyword>
<keyword evidence="1" id="KW-0472">Membrane</keyword>
<feature type="transmembrane region" description="Helical" evidence="1">
    <location>
        <begin position="138"/>
        <end position="159"/>
    </location>
</feature>
<keyword evidence="1" id="KW-1133">Transmembrane helix</keyword>
<sequence length="184" mass="20985">MRRAILLLLVMVLICLVEIILFYFLTGKLIKAFKLMDGKVNKLLIWSYRLLFWNSIGLLVFGLVTSLSTGLDLWKNAQAIQDLDVQAIETEIQAIVAEAPLTKIGDVQALFDSIQDYIRDNNILLATKESLVLQVSKLHTLISVWSTAYPILLALLSYFHIKDWWTKRTPGKPIVKISLTIERQ</sequence>
<reference evidence="2 3" key="1">
    <citation type="submission" date="2016-02" db="EMBL/GenBank/DDBJ databases">
        <authorList>
            <consortium name="Pathogen Informatics"/>
        </authorList>
    </citation>
    <scope>NUCLEOTIDE SEQUENCE [LARGE SCALE GENOMIC DNA]</scope>
    <source>
        <strain evidence="2 3">LSS44</strain>
    </source>
</reference>
<feature type="transmembrane region" description="Helical" evidence="1">
    <location>
        <begin position="46"/>
        <end position="67"/>
    </location>
</feature>
<dbReference type="Proteomes" id="UP000072083">
    <property type="component" value="Unassembled WGS sequence"/>
</dbReference>
<evidence type="ECO:0000313" key="3">
    <source>
        <dbReference type="Proteomes" id="UP000072083"/>
    </source>
</evidence>
<protein>
    <submittedName>
        <fullName evidence="2">Uncharacterized protein</fullName>
    </submittedName>
</protein>
<name>A0A0Z8HRJ8_STRSU</name>
<proteinExistence type="predicted"/>